<dbReference type="InterPro" id="IPR016181">
    <property type="entry name" value="Acyl_CoA_acyltransferase"/>
</dbReference>
<comment type="caution">
    <text evidence="2">The sequence shown here is derived from an EMBL/GenBank/DDBJ whole genome shotgun (WGS) entry which is preliminary data.</text>
</comment>
<dbReference type="CDD" id="cd04301">
    <property type="entry name" value="NAT_SF"/>
    <property type="match status" value="1"/>
</dbReference>
<dbReference type="PANTHER" id="PTHR42791:SF1">
    <property type="entry name" value="N-ACETYLTRANSFERASE DOMAIN-CONTAINING PROTEIN"/>
    <property type="match status" value="1"/>
</dbReference>
<evidence type="ECO:0000313" key="3">
    <source>
        <dbReference type="Proteomes" id="UP000572051"/>
    </source>
</evidence>
<dbReference type="Proteomes" id="UP000572051">
    <property type="component" value="Unassembled WGS sequence"/>
</dbReference>
<dbReference type="Gene3D" id="3.40.630.30">
    <property type="match status" value="1"/>
</dbReference>
<dbReference type="RefSeq" id="WP_179826127.1">
    <property type="nucleotide sequence ID" value="NZ_JACCFS010000001.1"/>
</dbReference>
<gene>
    <name evidence="2" type="ORF">HNR10_004187</name>
</gene>
<dbReference type="PANTHER" id="PTHR42791">
    <property type="entry name" value="GNAT FAMILY ACETYLTRANSFERASE"/>
    <property type="match status" value="1"/>
</dbReference>
<dbReference type="InterPro" id="IPR000182">
    <property type="entry name" value="GNAT_dom"/>
</dbReference>
<dbReference type="GO" id="GO:0016747">
    <property type="term" value="F:acyltransferase activity, transferring groups other than amino-acyl groups"/>
    <property type="evidence" value="ECO:0007669"/>
    <property type="project" value="InterPro"/>
</dbReference>
<reference evidence="2 3" key="1">
    <citation type="submission" date="2020-07" db="EMBL/GenBank/DDBJ databases">
        <title>Sequencing the genomes of 1000 actinobacteria strains.</title>
        <authorList>
            <person name="Klenk H.-P."/>
        </authorList>
    </citation>
    <scope>NUCLEOTIDE SEQUENCE [LARGE SCALE GENOMIC DNA]</scope>
    <source>
        <strain evidence="2 3">DSM 44442</strain>
    </source>
</reference>
<dbReference type="GO" id="GO:0005840">
    <property type="term" value="C:ribosome"/>
    <property type="evidence" value="ECO:0007669"/>
    <property type="project" value="UniProtKB-KW"/>
</dbReference>
<organism evidence="2 3">
    <name type="scientific">Nocardiopsis aegyptia</name>
    <dbReference type="NCBI Taxonomy" id="220378"/>
    <lineage>
        <taxon>Bacteria</taxon>
        <taxon>Bacillati</taxon>
        <taxon>Actinomycetota</taxon>
        <taxon>Actinomycetes</taxon>
        <taxon>Streptosporangiales</taxon>
        <taxon>Nocardiopsidaceae</taxon>
        <taxon>Nocardiopsis</taxon>
    </lineage>
</organism>
<name>A0A7Z0ERA2_9ACTN</name>
<dbReference type="SUPFAM" id="SSF55729">
    <property type="entry name" value="Acyl-CoA N-acyltransferases (Nat)"/>
    <property type="match status" value="1"/>
</dbReference>
<dbReference type="EMBL" id="JACCFS010000001">
    <property type="protein sequence ID" value="NYJ36306.1"/>
    <property type="molecule type" value="Genomic_DNA"/>
</dbReference>
<evidence type="ECO:0000313" key="2">
    <source>
        <dbReference type="EMBL" id="NYJ36306.1"/>
    </source>
</evidence>
<dbReference type="AlphaFoldDB" id="A0A7Z0ERA2"/>
<dbReference type="InterPro" id="IPR052523">
    <property type="entry name" value="Trichothecene_AcTrans"/>
</dbReference>
<dbReference type="PROSITE" id="PS51186">
    <property type="entry name" value="GNAT"/>
    <property type="match status" value="1"/>
</dbReference>
<proteinExistence type="predicted"/>
<accession>A0A7Z0ERA2</accession>
<feature type="domain" description="N-acetyltransferase" evidence="1">
    <location>
        <begin position="60"/>
        <end position="217"/>
    </location>
</feature>
<protein>
    <submittedName>
        <fullName evidence="2">Ribosomal protein S18 acetylase RimI-like enzyme</fullName>
    </submittedName>
</protein>
<sequence>MPPTSTAEAVRTATMNDVPGVARVLGRAFANDPLPRWLFPDDDTRMARTVRFSAIVAGFGHVPRADASVVDAREGATTASDASAAPVIRGAALWDPPSGASGGTSFLVRSLPHLAALVGLRRVPEVVRYLGELAHSRPEEPHWYLSMLGTDPAARGTGVGSRLLRAGLARADADGVPVYLETMNSANLGYYERFDFRVVRVLNDSRYPSTYCLLRGSAA</sequence>
<dbReference type="Pfam" id="PF00583">
    <property type="entry name" value="Acetyltransf_1"/>
    <property type="match status" value="1"/>
</dbReference>
<keyword evidence="2" id="KW-0689">Ribosomal protein</keyword>
<keyword evidence="3" id="KW-1185">Reference proteome</keyword>
<keyword evidence="2" id="KW-0687">Ribonucleoprotein</keyword>
<evidence type="ECO:0000259" key="1">
    <source>
        <dbReference type="PROSITE" id="PS51186"/>
    </source>
</evidence>